<protein>
    <recommendedName>
        <fullName evidence="8">Protein kinase domain-containing protein</fullName>
    </recommendedName>
</protein>
<accession>A0A1J4KBG8</accession>
<evidence type="ECO:0000313" key="9">
    <source>
        <dbReference type="EMBL" id="OHT08314.1"/>
    </source>
</evidence>
<name>A0A1J4KBG8_9EUKA</name>
<dbReference type="OrthoDB" id="193931at2759"/>
<comment type="caution">
    <text evidence="9">The sequence shown here is derived from an EMBL/GenBank/DDBJ whole genome shotgun (WGS) entry which is preliminary data.</text>
</comment>
<dbReference type="PANTHER" id="PTHR24346:SF30">
    <property type="entry name" value="MATERNAL EMBRYONIC LEUCINE ZIPPER KINASE"/>
    <property type="match status" value="1"/>
</dbReference>
<dbReference type="InterPro" id="IPR011009">
    <property type="entry name" value="Kinase-like_dom_sf"/>
</dbReference>
<evidence type="ECO:0000256" key="3">
    <source>
        <dbReference type="ARBA" id="ARBA00022741"/>
    </source>
</evidence>
<keyword evidence="4" id="KW-0418">Kinase</keyword>
<dbReference type="RefSeq" id="XP_068361450.1">
    <property type="nucleotide sequence ID" value="XM_068492187.1"/>
</dbReference>
<dbReference type="FunFam" id="3.30.200.20:FF:000315">
    <property type="entry name" value="Calcium-dependent protein kinase 3"/>
    <property type="match status" value="1"/>
</dbReference>
<evidence type="ECO:0000259" key="8">
    <source>
        <dbReference type="PROSITE" id="PS50011"/>
    </source>
</evidence>
<keyword evidence="10" id="KW-1185">Reference proteome</keyword>
<dbReference type="SMART" id="SM00220">
    <property type="entry name" value="S_TKc"/>
    <property type="match status" value="1"/>
</dbReference>
<dbReference type="FunFam" id="1.10.510.10:FF:000571">
    <property type="entry name" value="Maternal embryonic leucine zipper kinase"/>
    <property type="match status" value="1"/>
</dbReference>
<dbReference type="GO" id="GO:0004674">
    <property type="term" value="F:protein serine/threonine kinase activity"/>
    <property type="evidence" value="ECO:0007669"/>
    <property type="project" value="UniProtKB-KW"/>
</dbReference>
<keyword evidence="1 7" id="KW-0723">Serine/threonine-protein kinase</keyword>
<dbReference type="PANTHER" id="PTHR24346">
    <property type="entry name" value="MAP/MICROTUBULE AFFINITY-REGULATING KINASE"/>
    <property type="match status" value="1"/>
</dbReference>
<evidence type="ECO:0000256" key="5">
    <source>
        <dbReference type="ARBA" id="ARBA00022840"/>
    </source>
</evidence>
<dbReference type="GO" id="GO:0005524">
    <property type="term" value="F:ATP binding"/>
    <property type="evidence" value="ECO:0007669"/>
    <property type="project" value="UniProtKB-UniRule"/>
</dbReference>
<evidence type="ECO:0000256" key="1">
    <source>
        <dbReference type="ARBA" id="ARBA00022527"/>
    </source>
</evidence>
<dbReference type="Gene3D" id="1.10.510.10">
    <property type="entry name" value="Transferase(Phosphotransferase) domain 1"/>
    <property type="match status" value="1"/>
</dbReference>
<dbReference type="PROSITE" id="PS00108">
    <property type="entry name" value="PROTEIN_KINASE_ST"/>
    <property type="match status" value="1"/>
</dbReference>
<dbReference type="GO" id="GO:0035556">
    <property type="term" value="P:intracellular signal transduction"/>
    <property type="evidence" value="ECO:0007669"/>
    <property type="project" value="TreeGrafter"/>
</dbReference>
<feature type="domain" description="Protein kinase" evidence="8">
    <location>
        <begin position="7"/>
        <end position="174"/>
    </location>
</feature>
<evidence type="ECO:0000256" key="6">
    <source>
        <dbReference type="PROSITE-ProRule" id="PRU10141"/>
    </source>
</evidence>
<dbReference type="PROSITE" id="PS00107">
    <property type="entry name" value="PROTEIN_KINASE_ATP"/>
    <property type="match status" value="1"/>
</dbReference>
<gene>
    <name evidence="9" type="ORF">TRFO_04930</name>
</gene>
<dbReference type="AlphaFoldDB" id="A0A1J4KBG8"/>
<dbReference type="Pfam" id="PF00069">
    <property type="entry name" value="Pkinase"/>
    <property type="match status" value="1"/>
</dbReference>
<evidence type="ECO:0000256" key="7">
    <source>
        <dbReference type="RuleBase" id="RU000304"/>
    </source>
</evidence>
<organism evidence="9 10">
    <name type="scientific">Tritrichomonas foetus</name>
    <dbReference type="NCBI Taxonomy" id="1144522"/>
    <lineage>
        <taxon>Eukaryota</taxon>
        <taxon>Metamonada</taxon>
        <taxon>Parabasalia</taxon>
        <taxon>Tritrichomonadida</taxon>
        <taxon>Tritrichomonadidae</taxon>
        <taxon>Tritrichomonas</taxon>
    </lineage>
</organism>
<dbReference type="PROSITE" id="PS50011">
    <property type="entry name" value="PROTEIN_KINASE_DOM"/>
    <property type="match status" value="1"/>
</dbReference>
<dbReference type="SUPFAM" id="SSF56112">
    <property type="entry name" value="Protein kinase-like (PK-like)"/>
    <property type="match status" value="1"/>
</dbReference>
<dbReference type="InterPro" id="IPR000719">
    <property type="entry name" value="Prot_kinase_dom"/>
</dbReference>
<dbReference type="EMBL" id="MLAK01000671">
    <property type="protein sequence ID" value="OHT08314.1"/>
    <property type="molecule type" value="Genomic_DNA"/>
</dbReference>
<keyword evidence="3 6" id="KW-0547">Nucleotide-binding</keyword>
<evidence type="ECO:0000313" key="10">
    <source>
        <dbReference type="Proteomes" id="UP000179807"/>
    </source>
</evidence>
<evidence type="ECO:0000256" key="4">
    <source>
        <dbReference type="ARBA" id="ARBA00022777"/>
    </source>
</evidence>
<proteinExistence type="inferred from homology"/>
<dbReference type="Proteomes" id="UP000179807">
    <property type="component" value="Unassembled WGS sequence"/>
</dbReference>
<keyword evidence="5 6" id="KW-0067">ATP-binding</keyword>
<dbReference type="InterPro" id="IPR008271">
    <property type="entry name" value="Ser/Thr_kinase_AS"/>
</dbReference>
<dbReference type="GeneID" id="94826891"/>
<dbReference type="VEuPathDB" id="TrichDB:TRFO_04930"/>
<reference evidence="9" key="1">
    <citation type="submission" date="2016-10" db="EMBL/GenBank/DDBJ databases">
        <authorList>
            <person name="Benchimol M."/>
            <person name="Almeida L.G."/>
            <person name="Vasconcelos A.T."/>
            <person name="Perreira-Neves A."/>
            <person name="Rosa I.A."/>
            <person name="Tasca T."/>
            <person name="Bogo M.R."/>
            <person name="de Souza W."/>
        </authorList>
    </citation>
    <scope>NUCLEOTIDE SEQUENCE [LARGE SCALE GENOMIC DNA]</scope>
    <source>
        <strain evidence="9">K</strain>
    </source>
</reference>
<evidence type="ECO:0000256" key="2">
    <source>
        <dbReference type="ARBA" id="ARBA00022679"/>
    </source>
</evidence>
<comment type="similarity">
    <text evidence="7">Belongs to the protein kinase superfamily.</text>
</comment>
<feature type="binding site" evidence="6">
    <location>
        <position position="36"/>
    </location>
    <ligand>
        <name>ATP</name>
        <dbReference type="ChEBI" id="CHEBI:30616"/>
    </ligand>
</feature>
<dbReference type="GO" id="GO:0005737">
    <property type="term" value="C:cytoplasm"/>
    <property type="evidence" value="ECO:0007669"/>
    <property type="project" value="TreeGrafter"/>
</dbReference>
<keyword evidence="2" id="KW-0808">Transferase</keyword>
<dbReference type="InterPro" id="IPR017441">
    <property type="entry name" value="Protein_kinase_ATP_BS"/>
</dbReference>
<sequence>MAIVGDYILERAIGSGTFASVLLGIHQVTKTKVAVKRISRQNFHDSDFEERFRREVDLIRKLDHPFIAEFYDVIQDDSNYYIIMELVENGNMLDYVNNNGELQENQARHYFCQLISVLEYLHEEKKIAHRDLKAENVLLDRHFNIRLIDFGLSNIFTDDDPFLKTACGSPGMYH</sequence>